<dbReference type="InterPro" id="IPR051081">
    <property type="entry name" value="HTH_MetalResp_TranReg"/>
</dbReference>
<feature type="region of interest" description="Disordered" evidence="4">
    <location>
        <begin position="97"/>
        <end position="133"/>
    </location>
</feature>
<keyword evidence="1" id="KW-0805">Transcription regulation</keyword>
<dbReference type="PANTHER" id="PTHR33154:SF33">
    <property type="entry name" value="TRANSCRIPTIONAL REPRESSOR SDPR"/>
    <property type="match status" value="1"/>
</dbReference>
<organism evidence="6 7">
    <name type="scientific">Nocardioides aromaticivorans</name>
    <dbReference type="NCBI Taxonomy" id="200618"/>
    <lineage>
        <taxon>Bacteria</taxon>
        <taxon>Bacillati</taxon>
        <taxon>Actinomycetota</taxon>
        <taxon>Actinomycetes</taxon>
        <taxon>Propionibacteriales</taxon>
        <taxon>Nocardioidaceae</taxon>
        <taxon>Nocardioides</taxon>
    </lineage>
</organism>
<evidence type="ECO:0000313" key="6">
    <source>
        <dbReference type="EMBL" id="QSR25835.1"/>
    </source>
</evidence>
<protein>
    <submittedName>
        <fullName evidence="6">Transcriptional regulator</fullName>
    </submittedName>
</protein>
<gene>
    <name evidence="6" type="ORF">CFH99_09390</name>
</gene>
<dbReference type="InterPro" id="IPR001845">
    <property type="entry name" value="HTH_ArsR_DNA-bd_dom"/>
</dbReference>
<dbReference type="RefSeq" id="WP_207010162.1">
    <property type="nucleotide sequence ID" value="NZ_CP022295.1"/>
</dbReference>
<evidence type="ECO:0000256" key="4">
    <source>
        <dbReference type="SAM" id="MobiDB-lite"/>
    </source>
</evidence>
<reference evidence="6 7" key="1">
    <citation type="submission" date="2017-06" db="EMBL/GenBank/DDBJ databases">
        <title>Complete Genome Sequence of the Soil Carbazole-Degrading Bacterium Nocardioides aromaticivorans IC177.</title>
        <authorList>
            <person name="Vejarano F."/>
            <person name="Suzuki-Minakuchi C."/>
            <person name="Ohtsubo Y."/>
            <person name="Tsuda M."/>
            <person name="Okada K."/>
            <person name="Nojiri H."/>
        </authorList>
    </citation>
    <scope>NUCLEOTIDE SEQUENCE [LARGE SCALE GENOMIC DNA]</scope>
    <source>
        <strain evidence="6 7">IC177</strain>
    </source>
</reference>
<sequence length="133" mass="14518">MTDPLSAAAEPNRRRLLQLLASGPQSVTELAGQFPVTRSAISQHLLVLAEAGLVTAEKSGRQRFYRVVPDGLRRLQAEIDRFWTAELDLLVADADELHRAGAHPPPGDPGSHDPDSHDPDSHDPDSHDPHSQE</sequence>
<keyword evidence="2" id="KW-0238">DNA-binding</keyword>
<dbReference type="PROSITE" id="PS50987">
    <property type="entry name" value="HTH_ARSR_2"/>
    <property type="match status" value="1"/>
</dbReference>
<keyword evidence="3" id="KW-0804">Transcription</keyword>
<dbReference type="SUPFAM" id="SSF46785">
    <property type="entry name" value="Winged helix' DNA-binding domain"/>
    <property type="match status" value="1"/>
</dbReference>
<evidence type="ECO:0000259" key="5">
    <source>
        <dbReference type="PROSITE" id="PS50987"/>
    </source>
</evidence>
<accession>A0ABX7PIU5</accession>
<dbReference type="Proteomes" id="UP000662818">
    <property type="component" value="Chromosome"/>
</dbReference>
<evidence type="ECO:0000256" key="3">
    <source>
        <dbReference type="ARBA" id="ARBA00023163"/>
    </source>
</evidence>
<dbReference type="PANTHER" id="PTHR33154">
    <property type="entry name" value="TRANSCRIPTIONAL REGULATOR, ARSR FAMILY"/>
    <property type="match status" value="1"/>
</dbReference>
<dbReference type="NCBIfam" id="NF033788">
    <property type="entry name" value="HTH_metalloreg"/>
    <property type="match status" value="1"/>
</dbReference>
<evidence type="ECO:0000256" key="2">
    <source>
        <dbReference type="ARBA" id="ARBA00023125"/>
    </source>
</evidence>
<dbReference type="InterPro" id="IPR011991">
    <property type="entry name" value="ArsR-like_HTH"/>
</dbReference>
<dbReference type="SMART" id="SM00418">
    <property type="entry name" value="HTH_ARSR"/>
    <property type="match status" value="1"/>
</dbReference>
<dbReference type="PRINTS" id="PR00778">
    <property type="entry name" value="HTHARSR"/>
</dbReference>
<keyword evidence="7" id="KW-1185">Reference proteome</keyword>
<dbReference type="Pfam" id="PF01022">
    <property type="entry name" value="HTH_5"/>
    <property type="match status" value="1"/>
</dbReference>
<dbReference type="EMBL" id="CP022295">
    <property type="protein sequence ID" value="QSR25835.1"/>
    <property type="molecule type" value="Genomic_DNA"/>
</dbReference>
<dbReference type="InterPro" id="IPR036390">
    <property type="entry name" value="WH_DNA-bd_sf"/>
</dbReference>
<dbReference type="Gene3D" id="1.10.10.10">
    <property type="entry name" value="Winged helix-like DNA-binding domain superfamily/Winged helix DNA-binding domain"/>
    <property type="match status" value="1"/>
</dbReference>
<evidence type="ECO:0000313" key="7">
    <source>
        <dbReference type="Proteomes" id="UP000662818"/>
    </source>
</evidence>
<dbReference type="CDD" id="cd00090">
    <property type="entry name" value="HTH_ARSR"/>
    <property type="match status" value="1"/>
</dbReference>
<evidence type="ECO:0000256" key="1">
    <source>
        <dbReference type="ARBA" id="ARBA00023015"/>
    </source>
</evidence>
<name>A0ABX7PIU5_9ACTN</name>
<dbReference type="InterPro" id="IPR036388">
    <property type="entry name" value="WH-like_DNA-bd_sf"/>
</dbReference>
<feature type="compositionally biased region" description="Basic and acidic residues" evidence="4">
    <location>
        <begin position="110"/>
        <end position="133"/>
    </location>
</feature>
<proteinExistence type="predicted"/>
<feature type="domain" description="HTH arsR-type" evidence="5">
    <location>
        <begin position="1"/>
        <end position="87"/>
    </location>
</feature>